<dbReference type="STRING" id="651182.TOL2_C40350"/>
<feature type="region of interest" description="Disordered" evidence="1">
    <location>
        <begin position="360"/>
        <end position="387"/>
    </location>
</feature>
<dbReference type="Proteomes" id="UP000007347">
    <property type="component" value="Chromosome"/>
</dbReference>
<proteinExistence type="predicted"/>
<gene>
    <name evidence="2" type="ordered locus">TOL2_C40350</name>
</gene>
<dbReference type="EMBL" id="FO203503">
    <property type="protein sequence ID" value="CCK82190.1"/>
    <property type="molecule type" value="Genomic_DNA"/>
</dbReference>
<dbReference type="SUPFAM" id="SSF56954">
    <property type="entry name" value="Outer membrane efflux proteins (OEP)"/>
    <property type="match status" value="1"/>
</dbReference>
<organism evidence="2 3">
    <name type="scientific">Desulfobacula toluolica (strain DSM 7467 / Tol2)</name>
    <dbReference type="NCBI Taxonomy" id="651182"/>
    <lineage>
        <taxon>Bacteria</taxon>
        <taxon>Pseudomonadati</taxon>
        <taxon>Thermodesulfobacteriota</taxon>
        <taxon>Desulfobacteria</taxon>
        <taxon>Desulfobacterales</taxon>
        <taxon>Desulfobacteraceae</taxon>
        <taxon>Desulfobacula</taxon>
    </lineage>
</organism>
<dbReference type="Gene3D" id="1.20.1600.10">
    <property type="entry name" value="Outer membrane efflux proteins (OEP)"/>
    <property type="match status" value="1"/>
</dbReference>
<accession>K0NNG2</accession>
<name>K0NNG2_DESTT</name>
<evidence type="ECO:0000313" key="3">
    <source>
        <dbReference type="Proteomes" id="UP000007347"/>
    </source>
</evidence>
<dbReference type="AlphaFoldDB" id="K0NNG2"/>
<evidence type="ECO:0000256" key="1">
    <source>
        <dbReference type="SAM" id="MobiDB-lite"/>
    </source>
</evidence>
<protein>
    <submittedName>
        <fullName evidence="2">Putative outer membrane efflux protein</fullName>
    </submittedName>
</protein>
<dbReference type="HOGENOM" id="CLU_447412_0_0_7"/>
<dbReference type="InterPro" id="IPR010131">
    <property type="entry name" value="MdtP/NodT-like"/>
</dbReference>
<evidence type="ECO:0000313" key="2">
    <source>
        <dbReference type="EMBL" id="CCK82190.1"/>
    </source>
</evidence>
<sequence length="610" mass="67500">MIFTGCQTPGAYRVDMDEKALDIIAEKQEQVLGMKKKFSIDRPGDMLRRQLFEHASLPVTGPVSLGTDQLSPVDHWPEPGFPKFPKAGNQRLPVLTGQLEIKLLQALEIGAQNNSDFQTKKEAVFQAALALYLEQDSFRNTLLGQIQSLASYDASKEPSQRGTLTSSEAEGSRQFKNGMTLTTALAIDLATLLTSGGSSSIGIAGDASLSIPFLRGSAKYIVTEPLQQAERNVVYAIMDFERFKKEFAVSVGSRYLTILKQLDAIKNTEEDYRSRIVSTRRSSRLADAGRLKEIEVDQSVQNELVARQRWISAREEYKQQMDAFKILIGLPPDADISLDKDELKHLADILAGKLSSKTAQEKGEVAQDQNNLPADAPVRLTEPDKGNAGLLELDTRTATELALANRLDLQTALGRVFDAQRTVVAAADDLGAELTLLGSASIGERRAITTADLDNARLRTDKGIFSALLTLDLPFERTAEAVIYRNSFIELEQAVRDVQDLEDNVKLSVRSRLRDLLEARETLHIQAKAVLVALKRVKSINMFMDAGRAETRDLLEAQDALLSAQLSLTSARVNYRIAELEIQRDMGVLKVTDTGMWQEYSLEKDNNAEK</sequence>
<reference evidence="2 3" key="1">
    <citation type="journal article" date="2013" name="Environ. Microbiol.">
        <title>Complete genome, catabolic sub-proteomes and key-metabolites of Desulfobacula toluolica Tol2, a marine, aromatic compound-degrading, sulfate-reducing bacterium.</title>
        <authorList>
            <person name="Wohlbrand L."/>
            <person name="Jacob J.H."/>
            <person name="Kube M."/>
            <person name="Mussmann M."/>
            <person name="Jarling R."/>
            <person name="Beck A."/>
            <person name="Amann R."/>
            <person name="Wilkes H."/>
            <person name="Reinhardt R."/>
            <person name="Rabus R."/>
        </authorList>
    </citation>
    <scope>NUCLEOTIDE SEQUENCE [LARGE SCALE GENOMIC DNA]</scope>
    <source>
        <strain evidence="3">DSM 7467 / Tol2</strain>
    </source>
</reference>
<dbReference type="KEGG" id="dto:TOL2_C40350"/>
<dbReference type="PANTHER" id="PTHR30203">
    <property type="entry name" value="OUTER MEMBRANE CATION EFFLUX PROTEIN"/>
    <property type="match status" value="1"/>
</dbReference>
<keyword evidence="3" id="KW-1185">Reference proteome</keyword>
<dbReference type="GO" id="GO:0015562">
    <property type="term" value="F:efflux transmembrane transporter activity"/>
    <property type="evidence" value="ECO:0007669"/>
    <property type="project" value="InterPro"/>
</dbReference>
<dbReference type="RefSeq" id="WP_014959370.1">
    <property type="nucleotide sequence ID" value="NC_018645.1"/>
</dbReference>
<dbReference type="PANTHER" id="PTHR30203:SF33">
    <property type="entry name" value="BLR4455 PROTEIN"/>
    <property type="match status" value="1"/>
</dbReference>